<dbReference type="InterPro" id="IPR036322">
    <property type="entry name" value="WD40_repeat_dom_sf"/>
</dbReference>
<dbReference type="PROSITE" id="PS50294">
    <property type="entry name" value="WD_REPEATS_REGION"/>
    <property type="match status" value="4"/>
</dbReference>
<evidence type="ECO:0000259" key="6">
    <source>
        <dbReference type="Pfam" id="PF08614"/>
    </source>
</evidence>
<gene>
    <name evidence="8" type="ORF">CYY_008070</name>
</gene>
<dbReference type="SMART" id="SM00320">
    <property type="entry name" value="WD40"/>
    <property type="match status" value="7"/>
</dbReference>
<dbReference type="InterPro" id="IPR045160">
    <property type="entry name" value="ATG16"/>
</dbReference>
<feature type="compositionally biased region" description="Gly residues" evidence="5">
    <location>
        <begin position="88"/>
        <end position="106"/>
    </location>
</feature>
<dbReference type="PRINTS" id="PR00320">
    <property type="entry name" value="GPROTEINBRPT"/>
</dbReference>
<keyword evidence="2" id="KW-0677">Repeat</keyword>
<evidence type="ECO:0008006" key="10">
    <source>
        <dbReference type="Google" id="ProtNLM"/>
    </source>
</evidence>
<evidence type="ECO:0000256" key="4">
    <source>
        <dbReference type="SAM" id="Coils"/>
    </source>
</evidence>
<dbReference type="InterPro" id="IPR015943">
    <property type="entry name" value="WD40/YVTN_repeat-like_dom_sf"/>
</dbReference>
<dbReference type="PANTHER" id="PTHR19878:SF8">
    <property type="entry name" value="AUTOPHAGY-RELATED 16, ISOFORM F"/>
    <property type="match status" value="1"/>
</dbReference>
<evidence type="ECO:0000313" key="9">
    <source>
        <dbReference type="Proteomes" id="UP000695562"/>
    </source>
</evidence>
<comment type="caution">
    <text evidence="8">The sequence shown here is derived from an EMBL/GenBank/DDBJ whole genome shotgun (WGS) entry which is preliminary data.</text>
</comment>
<organism evidence="8 9">
    <name type="scientific">Polysphondylium violaceum</name>
    <dbReference type="NCBI Taxonomy" id="133409"/>
    <lineage>
        <taxon>Eukaryota</taxon>
        <taxon>Amoebozoa</taxon>
        <taxon>Evosea</taxon>
        <taxon>Eumycetozoa</taxon>
        <taxon>Dictyostelia</taxon>
        <taxon>Dictyosteliales</taxon>
        <taxon>Dictyosteliaceae</taxon>
        <taxon>Polysphondylium</taxon>
    </lineage>
</organism>
<dbReference type="InterPro" id="IPR020472">
    <property type="entry name" value="WD40_PAC1"/>
</dbReference>
<dbReference type="SUPFAM" id="SSF50978">
    <property type="entry name" value="WD40 repeat-like"/>
    <property type="match status" value="1"/>
</dbReference>
<feature type="domain" description="Autophagy-related protein 16" evidence="6">
    <location>
        <begin position="34"/>
        <end position="239"/>
    </location>
</feature>
<dbReference type="InterPro" id="IPR019775">
    <property type="entry name" value="WD40_repeat_CS"/>
</dbReference>
<name>A0A8J4PNU9_9MYCE</name>
<evidence type="ECO:0000256" key="5">
    <source>
        <dbReference type="SAM" id="MobiDB-lite"/>
    </source>
</evidence>
<dbReference type="CDD" id="cd22887">
    <property type="entry name" value="Atg16_CCD"/>
    <property type="match status" value="1"/>
</dbReference>
<dbReference type="Pfam" id="PF00400">
    <property type="entry name" value="WD40"/>
    <property type="match status" value="4"/>
</dbReference>
<dbReference type="GO" id="GO:0034274">
    <property type="term" value="C:Atg12-Atg5-Atg16 complex"/>
    <property type="evidence" value="ECO:0007669"/>
    <property type="project" value="TreeGrafter"/>
</dbReference>
<evidence type="ECO:0000256" key="3">
    <source>
        <dbReference type="PROSITE-ProRule" id="PRU00221"/>
    </source>
</evidence>
<dbReference type="InterPro" id="IPR001680">
    <property type="entry name" value="WD40_rpt"/>
</dbReference>
<keyword evidence="9" id="KW-1185">Reference proteome</keyword>
<dbReference type="CDD" id="cd00200">
    <property type="entry name" value="WD40"/>
    <property type="match status" value="1"/>
</dbReference>
<evidence type="ECO:0000259" key="7">
    <source>
        <dbReference type="Pfam" id="PF12894"/>
    </source>
</evidence>
<dbReference type="AlphaFoldDB" id="A0A8J4PNU9"/>
<dbReference type="InterPro" id="IPR024977">
    <property type="entry name" value="Apc4-like_WD40_dom"/>
</dbReference>
<feature type="domain" description="Anaphase-promoting complex subunit 4-like WD40" evidence="7">
    <location>
        <begin position="532"/>
        <end position="594"/>
    </location>
</feature>
<dbReference type="Proteomes" id="UP000695562">
    <property type="component" value="Unassembled WGS sequence"/>
</dbReference>
<reference evidence="8" key="1">
    <citation type="submission" date="2020-01" db="EMBL/GenBank/DDBJ databases">
        <title>Development of genomics and gene disruption for Polysphondylium violaceum indicates a role for the polyketide synthase stlB in stalk morphogenesis.</title>
        <authorList>
            <person name="Narita B."/>
            <person name="Kawabe Y."/>
            <person name="Kin K."/>
            <person name="Saito T."/>
            <person name="Gibbs R."/>
            <person name="Kuspa A."/>
            <person name="Muzny D."/>
            <person name="Queller D."/>
            <person name="Richards S."/>
            <person name="Strassman J."/>
            <person name="Sucgang R."/>
            <person name="Worley K."/>
            <person name="Schaap P."/>
        </authorList>
    </citation>
    <scope>NUCLEOTIDE SEQUENCE</scope>
    <source>
        <strain evidence="8">QSvi11</strain>
    </source>
</reference>
<dbReference type="OrthoDB" id="538223at2759"/>
<dbReference type="GO" id="GO:0000045">
    <property type="term" value="P:autophagosome assembly"/>
    <property type="evidence" value="ECO:0007669"/>
    <property type="project" value="InterPro"/>
</dbReference>
<dbReference type="Pfam" id="PF12894">
    <property type="entry name" value="ANAPC4_WD40"/>
    <property type="match status" value="1"/>
</dbReference>
<feature type="coiled-coil region" evidence="4">
    <location>
        <begin position="115"/>
        <end position="191"/>
    </location>
</feature>
<feature type="repeat" description="WD" evidence="3">
    <location>
        <begin position="364"/>
        <end position="405"/>
    </location>
</feature>
<feature type="repeat" description="WD" evidence="3">
    <location>
        <begin position="581"/>
        <end position="613"/>
    </location>
</feature>
<feature type="region of interest" description="Disordered" evidence="5">
    <location>
        <begin position="83"/>
        <end position="115"/>
    </location>
</feature>
<dbReference type="PROSITE" id="PS50082">
    <property type="entry name" value="WD_REPEATS_2"/>
    <property type="match status" value="5"/>
</dbReference>
<feature type="repeat" description="WD" evidence="3">
    <location>
        <begin position="406"/>
        <end position="446"/>
    </location>
</feature>
<dbReference type="GO" id="GO:0043495">
    <property type="term" value="F:protein-membrane adaptor activity"/>
    <property type="evidence" value="ECO:0007669"/>
    <property type="project" value="TreeGrafter"/>
</dbReference>
<dbReference type="EMBL" id="AJWJ01000468">
    <property type="protein sequence ID" value="KAF2070613.1"/>
    <property type="molecule type" value="Genomic_DNA"/>
</dbReference>
<dbReference type="Pfam" id="PF08614">
    <property type="entry name" value="ATG16"/>
    <property type="match status" value="1"/>
</dbReference>
<dbReference type="PROSITE" id="PS00678">
    <property type="entry name" value="WD_REPEATS_1"/>
    <property type="match status" value="2"/>
</dbReference>
<proteinExistence type="predicted"/>
<dbReference type="GO" id="GO:0000421">
    <property type="term" value="C:autophagosome membrane"/>
    <property type="evidence" value="ECO:0007669"/>
    <property type="project" value="TreeGrafter"/>
</dbReference>
<feature type="repeat" description="WD" evidence="3">
    <location>
        <begin position="547"/>
        <end position="577"/>
    </location>
</feature>
<keyword evidence="1 3" id="KW-0853">WD repeat</keyword>
<accession>A0A8J4PNU9</accession>
<protein>
    <recommendedName>
        <fullName evidence="10">Autophagy-related protein 16 domain-containing protein</fullName>
    </recommendedName>
</protein>
<sequence>MYSTRYNTPSQFTSPIISTASQSFNSIPTWKQSIIKQLNNRNEKQTNHYSEFMKIYQDLLKRERTLQDRTLIYEKEIVSLRTEKREGGGSGSGSSGSGNGGAGSGNNGRNSSTRVEELENKLFKLQEDLTNSYKRNADNASSILSLTDKNKDLQNEIISKEIENEKVRQMMKQNEDTAKRLELVIQEKEKVTNILRDELSSLHTEFLHNESKVLKLEQENSNLVERWMRKKNEEASKMNEANDFYQKMVEQRENLMSPSKSQNYTTEIENAMKDIDINNNNNMNNSGGAINNNNNSPMDSLIIMERSVEADSILPSKARKRWIGHNSEIYCISFNSVGNLMATGGGDKCVKIWDSLSGTSKANLMGASQSIMCTQFSPNDETILGTSNDNSARLWSVDLGRPRHTLTGHIGKVYSGRFISSNKVATGSHDRTIKLWDLQRGYCNRTIFCASSCNDLVTMNAGGILASGHVDHSLRFWDTNAGEATQCLTSIHEGQITSITNSPVNNNHILTSSRDHTLKIVDVRTYDVVKTYKDPEYRNGLNWTRAAWSPDGKYISAGSIDGSIYIWDVKSAKTIKVLTKVHNNGASVSCLSWNPLGNLFVSADKEKNIIQWE</sequence>
<keyword evidence="4" id="KW-0175">Coiled coil</keyword>
<dbReference type="Gene3D" id="1.20.5.170">
    <property type="match status" value="1"/>
</dbReference>
<feature type="repeat" description="WD" evidence="3">
    <location>
        <begin position="322"/>
        <end position="363"/>
    </location>
</feature>
<evidence type="ECO:0000256" key="1">
    <source>
        <dbReference type="ARBA" id="ARBA00022574"/>
    </source>
</evidence>
<dbReference type="GO" id="GO:0034045">
    <property type="term" value="C:phagophore assembly site membrane"/>
    <property type="evidence" value="ECO:0007669"/>
    <property type="project" value="TreeGrafter"/>
</dbReference>
<evidence type="ECO:0000313" key="8">
    <source>
        <dbReference type="EMBL" id="KAF2070613.1"/>
    </source>
</evidence>
<dbReference type="Gene3D" id="2.130.10.10">
    <property type="entry name" value="YVTN repeat-like/Quinoprotein amine dehydrogenase"/>
    <property type="match status" value="2"/>
</dbReference>
<dbReference type="PANTHER" id="PTHR19878">
    <property type="entry name" value="AUTOPHAGY PROTEIN 16-LIKE"/>
    <property type="match status" value="1"/>
</dbReference>
<evidence type="ECO:0000256" key="2">
    <source>
        <dbReference type="ARBA" id="ARBA00022737"/>
    </source>
</evidence>
<dbReference type="InterPro" id="IPR013923">
    <property type="entry name" value="Autophagy-rel_prot_16_dom"/>
</dbReference>